<keyword evidence="3 6" id="KW-0812">Transmembrane</keyword>
<dbReference type="GO" id="GO:0005886">
    <property type="term" value="C:plasma membrane"/>
    <property type="evidence" value="ECO:0007669"/>
    <property type="project" value="UniProtKB-SubCell"/>
</dbReference>
<feature type="transmembrane region" description="Helical" evidence="6">
    <location>
        <begin position="136"/>
        <end position="155"/>
    </location>
</feature>
<feature type="transmembrane region" description="Helical" evidence="6">
    <location>
        <begin position="9"/>
        <end position="29"/>
    </location>
</feature>
<dbReference type="InterPro" id="IPR020846">
    <property type="entry name" value="MFS_dom"/>
</dbReference>
<protein>
    <submittedName>
        <fullName evidence="8">Sugar phosphate permease</fullName>
    </submittedName>
</protein>
<evidence type="ECO:0000256" key="4">
    <source>
        <dbReference type="ARBA" id="ARBA00022989"/>
    </source>
</evidence>
<reference evidence="9" key="1">
    <citation type="submission" date="2016-10" db="EMBL/GenBank/DDBJ databases">
        <authorList>
            <person name="Varghese N."/>
            <person name="Submissions S."/>
        </authorList>
    </citation>
    <scope>NUCLEOTIDE SEQUENCE [LARGE SCALE GENOMIC DNA]</scope>
    <source>
        <strain evidence="9">DSM 3669</strain>
    </source>
</reference>
<dbReference type="RefSeq" id="WP_092481509.1">
    <property type="nucleotide sequence ID" value="NZ_FOYM01000001.1"/>
</dbReference>
<comment type="subcellular location">
    <subcellularLocation>
        <location evidence="1">Cell membrane</location>
        <topology evidence="1">Multi-pass membrane protein</topology>
    </subcellularLocation>
</comment>
<feature type="transmembrane region" description="Helical" evidence="6">
    <location>
        <begin position="292"/>
        <end position="310"/>
    </location>
</feature>
<dbReference type="STRING" id="39060.SAMN05660706_101110"/>
<evidence type="ECO:0000256" key="5">
    <source>
        <dbReference type="ARBA" id="ARBA00023136"/>
    </source>
</evidence>
<feature type="domain" description="Major facilitator superfamily (MFS) profile" evidence="7">
    <location>
        <begin position="8"/>
        <end position="405"/>
    </location>
</feature>
<dbReference type="PANTHER" id="PTHR11360:SF304">
    <property type="entry name" value="MFS DOMAIN-CONTAINING PROTEIN"/>
    <property type="match status" value="1"/>
</dbReference>
<evidence type="ECO:0000256" key="6">
    <source>
        <dbReference type="SAM" id="Phobius"/>
    </source>
</evidence>
<dbReference type="Gene3D" id="1.20.1250.20">
    <property type="entry name" value="MFS general substrate transporter like domains"/>
    <property type="match status" value="2"/>
</dbReference>
<evidence type="ECO:0000256" key="2">
    <source>
        <dbReference type="ARBA" id="ARBA00022448"/>
    </source>
</evidence>
<accession>A0A1I6CPC8</accession>
<feature type="transmembrane region" description="Helical" evidence="6">
    <location>
        <begin position="49"/>
        <end position="69"/>
    </location>
</feature>
<keyword evidence="4 6" id="KW-1133">Transmembrane helix</keyword>
<dbReference type="GO" id="GO:0022857">
    <property type="term" value="F:transmembrane transporter activity"/>
    <property type="evidence" value="ECO:0007669"/>
    <property type="project" value="InterPro"/>
</dbReference>
<keyword evidence="2" id="KW-0813">Transport</keyword>
<dbReference type="EMBL" id="FOYM01000001">
    <property type="protein sequence ID" value="SFQ95022.1"/>
    <property type="molecule type" value="Genomic_DNA"/>
</dbReference>
<proteinExistence type="predicted"/>
<feature type="transmembrane region" description="Helical" evidence="6">
    <location>
        <begin position="76"/>
        <end position="94"/>
    </location>
</feature>
<feature type="transmembrane region" description="Helical" evidence="6">
    <location>
        <begin position="381"/>
        <end position="400"/>
    </location>
</feature>
<evidence type="ECO:0000313" key="9">
    <source>
        <dbReference type="Proteomes" id="UP000199584"/>
    </source>
</evidence>
<dbReference type="InterPro" id="IPR050327">
    <property type="entry name" value="Proton-linked_MCT"/>
</dbReference>
<feature type="transmembrane region" description="Helical" evidence="6">
    <location>
        <begin position="167"/>
        <end position="186"/>
    </location>
</feature>
<dbReference type="InterPro" id="IPR011701">
    <property type="entry name" value="MFS"/>
</dbReference>
<keyword evidence="9" id="KW-1185">Reference proteome</keyword>
<evidence type="ECO:0000313" key="8">
    <source>
        <dbReference type="EMBL" id="SFQ95022.1"/>
    </source>
</evidence>
<dbReference type="OrthoDB" id="9793415at2"/>
<sequence>MSQPSVSRAWTVTFAGTGINLALGVLYSWSVFAKALIDQYGWTKTESSIPYTLACVVFALCMIPAGRWLDKSGPRVVATVGAFLCGIGMFVAGSSHSVGMVAVGFGLLVGAAMGFGYAAPTPAAVKWFQPHKKGQIAGLVVAGFGLASVYIAPMTNYFMRTYGVQQTFYIEGIMFFVIILALAQFLSFPPAQNFVPFGGPPPASTAKAAATYSKRDYTPGEMIKTPQFYQLWLMYCFAASAGLLIIGHLAKISQIQGGINWGFALVAVLAVANASGRILAGFFSDRLGRTNTMLLVFTLQAINMFAFSHYSTAPLLLLGSVLTGLAYGSLLSLFPSATFDFFGLKNSGINYGLVFTAWGAAALIGPIIAGRVADATGGYGASYMISGILLVIAAIITFFTKAPQSVPAPKALET</sequence>
<feature type="transmembrane region" description="Helical" evidence="6">
    <location>
        <begin position="261"/>
        <end position="280"/>
    </location>
</feature>
<dbReference type="PROSITE" id="PS50850">
    <property type="entry name" value="MFS"/>
    <property type="match status" value="1"/>
</dbReference>
<evidence type="ECO:0000256" key="1">
    <source>
        <dbReference type="ARBA" id="ARBA00004651"/>
    </source>
</evidence>
<feature type="transmembrane region" description="Helical" evidence="6">
    <location>
        <begin position="349"/>
        <end position="369"/>
    </location>
</feature>
<evidence type="ECO:0000259" key="7">
    <source>
        <dbReference type="PROSITE" id="PS50850"/>
    </source>
</evidence>
<feature type="transmembrane region" description="Helical" evidence="6">
    <location>
        <begin position="231"/>
        <end position="249"/>
    </location>
</feature>
<evidence type="ECO:0000256" key="3">
    <source>
        <dbReference type="ARBA" id="ARBA00022692"/>
    </source>
</evidence>
<dbReference type="InterPro" id="IPR036259">
    <property type="entry name" value="MFS_trans_sf"/>
</dbReference>
<dbReference type="PANTHER" id="PTHR11360">
    <property type="entry name" value="MONOCARBOXYLATE TRANSPORTER"/>
    <property type="match status" value="1"/>
</dbReference>
<dbReference type="CDD" id="cd17353">
    <property type="entry name" value="MFS_OFA_like"/>
    <property type="match status" value="1"/>
</dbReference>
<keyword evidence="5 6" id="KW-0472">Membrane</keyword>
<feature type="transmembrane region" description="Helical" evidence="6">
    <location>
        <begin position="100"/>
        <end position="124"/>
    </location>
</feature>
<organism evidence="8 9">
    <name type="scientific">Desulfoscipio geothermicus DSM 3669</name>
    <dbReference type="NCBI Taxonomy" id="1121426"/>
    <lineage>
        <taxon>Bacteria</taxon>
        <taxon>Bacillati</taxon>
        <taxon>Bacillota</taxon>
        <taxon>Clostridia</taxon>
        <taxon>Eubacteriales</taxon>
        <taxon>Desulfallaceae</taxon>
        <taxon>Desulfoscipio</taxon>
    </lineage>
</organism>
<dbReference type="Pfam" id="PF07690">
    <property type="entry name" value="MFS_1"/>
    <property type="match status" value="1"/>
</dbReference>
<gene>
    <name evidence="8" type="ORF">SAMN05660706_101110</name>
</gene>
<dbReference type="AlphaFoldDB" id="A0A1I6CPC8"/>
<dbReference type="SUPFAM" id="SSF103473">
    <property type="entry name" value="MFS general substrate transporter"/>
    <property type="match status" value="1"/>
</dbReference>
<dbReference type="Proteomes" id="UP000199584">
    <property type="component" value="Unassembled WGS sequence"/>
</dbReference>
<name>A0A1I6CPC8_9FIRM</name>
<feature type="transmembrane region" description="Helical" evidence="6">
    <location>
        <begin position="316"/>
        <end position="337"/>
    </location>
</feature>